<evidence type="ECO:0000256" key="4">
    <source>
        <dbReference type="ARBA" id="ARBA00022692"/>
    </source>
</evidence>
<dbReference type="EMBL" id="CBXV010000002">
    <property type="protein sequence ID" value="CDM64398.1"/>
    <property type="molecule type" value="Genomic_DNA"/>
</dbReference>
<dbReference type="InterPro" id="IPR032818">
    <property type="entry name" value="DedA-like"/>
</dbReference>
<evidence type="ECO:0000256" key="6">
    <source>
        <dbReference type="ARBA" id="ARBA00023136"/>
    </source>
</evidence>
<evidence type="ECO:0000256" key="1">
    <source>
        <dbReference type="ARBA" id="ARBA00004651"/>
    </source>
</evidence>
<dbReference type="Pfam" id="PF09335">
    <property type="entry name" value="VTT_dom"/>
    <property type="match status" value="1"/>
</dbReference>
<feature type="transmembrane region" description="Helical" evidence="7">
    <location>
        <begin position="20"/>
        <end position="44"/>
    </location>
</feature>
<feature type="transmembrane region" description="Helical" evidence="7">
    <location>
        <begin position="64"/>
        <end position="86"/>
    </location>
</feature>
<reference evidence="9 10" key="1">
    <citation type="submission" date="2013-12" db="EMBL/GenBank/DDBJ databases">
        <authorList>
            <person name="Stott M."/>
        </authorList>
    </citation>
    <scope>NUCLEOTIDE SEQUENCE [LARGE SCALE GENOMIC DNA]</scope>
    <source>
        <strain evidence="9 10">K22</strain>
    </source>
</reference>
<dbReference type="GO" id="GO:0005886">
    <property type="term" value="C:plasma membrane"/>
    <property type="evidence" value="ECO:0007669"/>
    <property type="project" value="UniProtKB-SubCell"/>
</dbReference>
<sequence>MEIIHEFIHQLKEYLDPRTIAAAGYLVLFFVVFAETGLAAGFFLPGDSLLVVAGLFAAKGDLSLFVLLSSLFFAAVAGDAVGYLTGAKLGPHIFNRPKSLLFRPEHLQRAHDFYVRHGGKTIIIARFVPIIRTFAPIVAGAAQMPYRQFVIYNVCGGFLWVFSMILTGYFLGSVIPDLDQHIEKVVIVVVALSLLPPIVEHLKIRRARSRRETAPTKDLT</sequence>
<dbReference type="PANTHER" id="PTHR30353:SF0">
    <property type="entry name" value="TRANSMEMBRANE PROTEIN"/>
    <property type="match status" value="1"/>
</dbReference>
<dbReference type="Proteomes" id="UP000031518">
    <property type="component" value="Unassembled WGS sequence"/>
</dbReference>
<feature type="transmembrane region" description="Helical" evidence="7">
    <location>
        <begin position="184"/>
        <end position="202"/>
    </location>
</feature>
<dbReference type="RefSeq" id="WP_041973850.1">
    <property type="nucleotide sequence ID" value="NZ_CBXV010000002.1"/>
</dbReference>
<dbReference type="InterPro" id="IPR032816">
    <property type="entry name" value="VTT_dom"/>
</dbReference>
<comment type="subcellular location">
    <subcellularLocation>
        <location evidence="1 7">Cell membrane</location>
        <topology evidence="1 7">Multi-pass membrane protein</topology>
    </subcellularLocation>
</comment>
<reference evidence="9 10" key="2">
    <citation type="submission" date="2015-01" db="EMBL/GenBank/DDBJ databases">
        <title>Complete genome sequence of Pyrinomonas methylaliphatogenes type strain K22T.</title>
        <authorList>
            <person name="Lee K.C.Y."/>
            <person name="Power J.F."/>
            <person name="Dunfield P.F."/>
            <person name="Morgan X.C."/>
            <person name="Huttenhower C."/>
            <person name="Stott M.B."/>
        </authorList>
    </citation>
    <scope>NUCLEOTIDE SEQUENCE [LARGE SCALE GENOMIC DNA]</scope>
    <source>
        <strain evidence="9 10">K22</strain>
    </source>
</reference>
<feature type="transmembrane region" description="Helical" evidence="7">
    <location>
        <begin position="150"/>
        <end position="172"/>
    </location>
</feature>
<evidence type="ECO:0000256" key="5">
    <source>
        <dbReference type="ARBA" id="ARBA00022989"/>
    </source>
</evidence>
<proteinExistence type="inferred from homology"/>
<evidence type="ECO:0000256" key="2">
    <source>
        <dbReference type="ARBA" id="ARBA00010792"/>
    </source>
</evidence>
<gene>
    <name evidence="9" type="ORF">PYK22_00391</name>
</gene>
<dbReference type="OrthoDB" id="9813426at2"/>
<evidence type="ECO:0000313" key="9">
    <source>
        <dbReference type="EMBL" id="CDM64398.1"/>
    </source>
</evidence>
<name>A0A0B6WT46_9BACT</name>
<dbReference type="AlphaFoldDB" id="A0A0B6WT46"/>
<accession>A0A0B6WT46</accession>
<organism evidence="9 10">
    <name type="scientific">Pyrinomonas methylaliphatogenes</name>
    <dbReference type="NCBI Taxonomy" id="454194"/>
    <lineage>
        <taxon>Bacteria</taxon>
        <taxon>Pseudomonadati</taxon>
        <taxon>Acidobacteriota</taxon>
        <taxon>Blastocatellia</taxon>
        <taxon>Blastocatellales</taxon>
        <taxon>Pyrinomonadaceae</taxon>
        <taxon>Pyrinomonas</taxon>
    </lineage>
</organism>
<protein>
    <submittedName>
        <fullName evidence="9">Uncharacterized membrane-associated protein</fullName>
    </submittedName>
</protein>
<evidence type="ECO:0000256" key="3">
    <source>
        <dbReference type="ARBA" id="ARBA00022475"/>
    </source>
</evidence>
<evidence type="ECO:0000259" key="8">
    <source>
        <dbReference type="Pfam" id="PF09335"/>
    </source>
</evidence>
<keyword evidence="6 7" id="KW-0472">Membrane</keyword>
<dbReference type="STRING" id="454194.PYK22_00391"/>
<keyword evidence="5 7" id="KW-1133">Transmembrane helix</keyword>
<keyword evidence="4 7" id="KW-0812">Transmembrane</keyword>
<comment type="similarity">
    <text evidence="2 7">Belongs to the DedA family.</text>
</comment>
<dbReference type="PANTHER" id="PTHR30353">
    <property type="entry name" value="INNER MEMBRANE PROTEIN DEDA-RELATED"/>
    <property type="match status" value="1"/>
</dbReference>
<evidence type="ECO:0000256" key="7">
    <source>
        <dbReference type="RuleBase" id="RU367016"/>
    </source>
</evidence>
<keyword evidence="10" id="KW-1185">Reference proteome</keyword>
<keyword evidence="3 7" id="KW-1003">Cell membrane</keyword>
<feature type="domain" description="VTT" evidence="8">
    <location>
        <begin position="44"/>
        <end position="169"/>
    </location>
</feature>
<evidence type="ECO:0000313" key="10">
    <source>
        <dbReference type="Proteomes" id="UP000031518"/>
    </source>
</evidence>